<reference evidence="4 5" key="1">
    <citation type="submission" date="2021-06" db="EMBL/GenBank/DDBJ databases">
        <title>Ecological speciation of a Streptomyces species isolated from different habitats and geographic origins.</title>
        <authorList>
            <person name="Wang J."/>
        </authorList>
    </citation>
    <scope>NUCLEOTIDE SEQUENCE [LARGE SCALE GENOMIC DNA]</scope>
    <source>
        <strain evidence="4 5">FXJ8.012</strain>
    </source>
</reference>
<dbReference type="EMBL" id="JAHSTP010000004">
    <property type="protein sequence ID" value="MBZ6152464.1"/>
    <property type="molecule type" value="Genomic_DNA"/>
</dbReference>
<name>A0ABS7W4H6_STROV</name>
<keyword evidence="5" id="KW-1185">Reference proteome</keyword>
<sequence length="313" mass="33913">MAEPHDGTYTTSEEWFDSGGTRCAARVYRPTISDQPSPVVVMAHGFGAVRALRLYAYAERFAAAGYAVVVFDYRSFGESEGAPRQVLDIAMQHEDWRAALRYARSLEGVDPARVVAWGTSFAGGHVITIAGQGEPLAAVIAQVPHVSGPAAVRSTGLRAALRVGVPGIRDAIASRLGREPVYVQSVGLPGRTAMMTSPDAYPGMHTLIRESGLKEDTYPRTVAARIALKIGLYSPRRWAGSIECPVLVQIVAQDAITPRRVAERAAGKMRRSTVRVYDGGHFDPYVEPLFDAVIADQIKFLHQHVPSLPRGHA</sequence>
<dbReference type="InterPro" id="IPR029058">
    <property type="entry name" value="AB_hydrolase_fold"/>
</dbReference>
<evidence type="ECO:0000313" key="5">
    <source>
        <dbReference type="Proteomes" id="UP000758701"/>
    </source>
</evidence>
<dbReference type="Pfam" id="PF02129">
    <property type="entry name" value="Peptidase_S15"/>
    <property type="match status" value="1"/>
</dbReference>
<proteinExistence type="inferred from homology"/>
<evidence type="ECO:0000313" key="4">
    <source>
        <dbReference type="EMBL" id="MBZ6152464.1"/>
    </source>
</evidence>
<dbReference type="PANTHER" id="PTHR22946">
    <property type="entry name" value="DIENELACTONE HYDROLASE DOMAIN-CONTAINING PROTEIN-RELATED"/>
    <property type="match status" value="1"/>
</dbReference>
<organism evidence="4 5">
    <name type="scientific">Streptomyces olivaceus</name>
    <dbReference type="NCBI Taxonomy" id="47716"/>
    <lineage>
        <taxon>Bacteria</taxon>
        <taxon>Bacillati</taxon>
        <taxon>Actinomycetota</taxon>
        <taxon>Actinomycetes</taxon>
        <taxon>Kitasatosporales</taxon>
        <taxon>Streptomycetaceae</taxon>
        <taxon>Streptomyces</taxon>
    </lineage>
</organism>
<dbReference type="Proteomes" id="UP000758701">
    <property type="component" value="Unassembled WGS sequence"/>
</dbReference>
<dbReference type="Gene3D" id="3.40.50.1820">
    <property type="entry name" value="alpha/beta hydrolase"/>
    <property type="match status" value="1"/>
</dbReference>
<dbReference type="InterPro" id="IPR050261">
    <property type="entry name" value="FrsA_esterase"/>
</dbReference>
<accession>A0ABS7W4H6</accession>
<keyword evidence="2 4" id="KW-0378">Hydrolase</keyword>
<evidence type="ECO:0000256" key="2">
    <source>
        <dbReference type="ARBA" id="ARBA00022801"/>
    </source>
</evidence>
<evidence type="ECO:0000256" key="1">
    <source>
        <dbReference type="ARBA" id="ARBA00008645"/>
    </source>
</evidence>
<dbReference type="InterPro" id="IPR000383">
    <property type="entry name" value="Xaa-Pro-like_dom"/>
</dbReference>
<dbReference type="PANTHER" id="PTHR22946:SF9">
    <property type="entry name" value="POLYKETIDE TRANSFERASE AF380"/>
    <property type="match status" value="1"/>
</dbReference>
<dbReference type="RefSeq" id="WP_031042425.1">
    <property type="nucleotide sequence ID" value="NZ_JAHSST010000023.1"/>
</dbReference>
<dbReference type="GO" id="GO:0016787">
    <property type="term" value="F:hydrolase activity"/>
    <property type="evidence" value="ECO:0007669"/>
    <property type="project" value="UniProtKB-KW"/>
</dbReference>
<protein>
    <submittedName>
        <fullName evidence="4">Alpha/beta hydrolase</fullName>
    </submittedName>
</protein>
<feature type="domain" description="Xaa-Pro dipeptidyl-peptidase-like" evidence="3">
    <location>
        <begin position="20"/>
        <end position="157"/>
    </location>
</feature>
<dbReference type="SUPFAM" id="SSF53474">
    <property type="entry name" value="alpha/beta-Hydrolases"/>
    <property type="match status" value="1"/>
</dbReference>
<comment type="caution">
    <text evidence="4">The sequence shown here is derived from an EMBL/GenBank/DDBJ whole genome shotgun (WGS) entry which is preliminary data.</text>
</comment>
<evidence type="ECO:0000259" key="3">
    <source>
        <dbReference type="Pfam" id="PF02129"/>
    </source>
</evidence>
<comment type="similarity">
    <text evidence="1">Belongs to the AB hydrolase superfamily.</text>
</comment>
<gene>
    <name evidence="4" type="ORF">KVH32_15015</name>
</gene>